<sequence>MGTLRKKKSHQKYLKLIAKGFLTDGCNLCNKKKTKSLKEFRYWRIINNLFPYDRIAKINHIILPKRHTAEKKLTKAEKKEFEIIKSRYIEQKYEFLIETVNKQKSIPGHFHIHLIIIKD</sequence>
<comment type="caution">
    <text evidence="1">The sequence shown here is derived from an EMBL/GenBank/DDBJ whole genome shotgun (WGS) entry which is preliminary data.</text>
</comment>
<evidence type="ECO:0000313" key="1">
    <source>
        <dbReference type="EMBL" id="KKS04308.1"/>
    </source>
</evidence>
<evidence type="ECO:0008006" key="3">
    <source>
        <dbReference type="Google" id="ProtNLM"/>
    </source>
</evidence>
<protein>
    <recommendedName>
        <fullName evidence="3">HIT domain-containing protein</fullName>
    </recommendedName>
</protein>
<gene>
    <name evidence="1" type="ORF">UU58_C0008G0017</name>
</gene>
<organism evidence="1 2">
    <name type="scientific">Candidatus Nomurabacteria bacterium GW2011_GWA2_41_25</name>
    <dbReference type="NCBI Taxonomy" id="1618736"/>
    <lineage>
        <taxon>Bacteria</taxon>
        <taxon>Candidatus Nomuraibacteriota</taxon>
    </lineage>
</organism>
<dbReference type="EMBL" id="LCBE01000008">
    <property type="protein sequence ID" value="KKS04308.1"/>
    <property type="molecule type" value="Genomic_DNA"/>
</dbReference>
<evidence type="ECO:0000313" key="2">
    <source>
        <dbReference type="Proteomes" id="UP000034236"/>
    </source>
</evidence>
<name>A0A0G0YV31_9BACT</name>
<reference evidence="1 2" key="1">
    <citation type="journal article" date="2015" name="Nature">
        <title>rRNA introns, odd ribosomes, and small enigmatic genomes across a large radiation of phyla.</title>
        <authorList>
            <person name="Brown C.T."/>
            <person name="Hug L.A."/>
            <person name="Thomas B.C."/>
            <person name="Sharon I."/>
            <person name="Castelle C.J."/>
            <person name="Singh A."/>
            <person name="Wilkins M.J."/>
            <person name="Williams K.H."/>
            <person name="Banfield J.F."/>
        </authorList>
    </citation>
    <scope>NUCLEOTIDE SEQUENCE [LARGE SCALE GENOMIC DNA]</scope>
</reference>
<proteinExistence type="predicted"/>
<dbReference type="Proteomes" id="UP000034236">
    <property type="component" value="Unassembled WGS sequence"/>
</dbReference>
<accession>A0A0G0YV31</accession>
<dbReference type="AlphaFoldDB" id="A0A0G0YV31"/>